<comment type="caution">
    <text evidence="3">The sequence shown here is derived from an EMBL/GenBank/DDBJ whole genome shotgun (WGS) entry which is preliminary data.</text>
</comment>
<dbReference type="AlphaFoldDB" id="A0A9W6TXB4"/>
<evidence type="ECO:0000256" key="2">
    <source>
        <dbReference type="SAM" id="Phobius"/>
    </source>
</evidence>
<dbReference type="PANTHER" id="PTHR43039">
    <property type="entry name" value="ESTERASE-RELATED"/>
    <property type="match status" value="1"/>
</dbReference>
<reference evidence="3" key="1">
    <citation type="submission" date="2023-04" db="EMBL/GenBank/DDBJ databases">
        <title>Phytophthora lilii NBRC 32176.</title>
        <authorList>
            <person name="Ichikawa N."/>
            <person name="Sato H."/>
            <person name="Tonouchi N."/>
        </authorList>
    </citation>
    <scope>NUCLEOTIDE SEQUENCE</scope>
    <source>
        <strain evidence="3">NBRC 32176</strain>
    </source>
</reference>
<feature type="transmembrane region" description="Helical" evidence="2">
    <location>
        <begin position="526"/>
        <end position="543"/>
    </location>
</feature>
<protein>
    <submittedName>
        <fullName evidence="3">Unnamed protein product</fullName>
    </submittedName>
</protein>
<keyword evidence="2" id="KW-0472">Membrane</keyword>
<dbReference type="InterPro" id="IPR029058">
    <property type="entry name" value="AB_hydrolase_fold"/>
</dbReference>
<feature type="transmembrane region" description="Helical" evidence="2">
    <location>
        <begin position="653"/>
        <end position="674"/>
    </location>
</feature>
<feature type="transmembrane region" description="Helical" evidence="2">
    <location>
        <begin position="592"/>
        <end position="613"/>
    </location>
</feature>
<feature type="transmembrane region" description="Helical" evidence="2">
    <location>
        <begin position="754"/>
        <end position="772"/>
    </location>
</feature>
<dbReference type="EMBL" id="BSXW01000394">
    <property type="protein sequence ID" value="GMF21087.1"/>
    <property type="molecule type" value="Genomic_DNA"/>
</dbReference>
<comment type="similarity">
    <text evidence="1">Belongs to the AB hydrolase superfamily.</text>
</comment>
<dbReference type="Proteomes" id="UP001165083">
    <property type="component" value="Unassembled WGS sequence"/>
</dbReference>
<keyword evidence="2" id="KW-0812">Transmembrane</keyword>
<feature type="transmembrane region" description="Helical" evidence="2">
    <location>
        <begin position="555"/>
        <end position="572"/>
    </location>
</feature>
<gene>
    <name evidence="3" type="ORF">Plil01_000828200</name>
</gene>
<proteinExistence type="inferred from homology"/>
<sequence>MLNKEDSRFTLCTHEVTTPASHHFGYLCWANLRYTRKNHGPPVKWMVPLLREHFSDAGSASGKDAECAVYTAPLCYPGICEPVASEDPTVDIFVKRLPATAGDAKTATNVWLIQGGPGYSSTTTAQVTTTGSMLGREMDPSEVPSCAQDLAIKYGDLASFSTTSAASDIAAFISKYSNGAATIVYGVSYGTVVVERLIHLNPTSVTGYVLDGIATSSGASGNKFEYFSMWDADFGEVGERFLDLCMHDSVCGTHFNTSSLSSTLHDMLVAFDSNPNSTCAELVSNMTESSPPSVGVRSTLAMLLKDPDIRALIPPIVYRLNRCDSNDIDVLSTFFGSMSLFLTSAASQDDAFQSTLLYYLIVFSDMWETPAPSTDTMEARFMNASIADGMYAINSLYCAFTKEKSPVCDELGVGNYDGNGIIYQRDQYWNKTATVPSQASVLLLSGKLDPQTPHKYAEYLFDALDGPKKELIAFDYATHGIIMSTPMRESNGTTSGSKNCGMELLASYVSGNGDLDRLDRSCIDEVPAFNFTISMDIMSFVLGTEDAYDGTYNSSVICVCAGTPLPIIILVISQEALPLANPTDGWAANWGFWVRAAILGGVNAVAISGHLKYLLQGIDETLCQLALQFVSVAVGYTAASVIVASLLVFPIPYMIIVMTPAFLVLLMGSMRAILGPTIFQNIVRNKAQFWRYTNAVYVQVLMAVTYPTYQALFNTVSGSAYELPVFLLLPVIKLVLKNLVALCLVGVDDLIPENVIFTVHFFNAVYLATSMQSASSTLAVVIVIIIDLTETSLALRGIYRRLNRIMNQLRCIIGPSGGEDTFLSATRSLCNFHEKFTKEERAQVQVRSFFSHGLSPAASEFLASLDNSALTFGPSFQSSTQSMPTIQTIPSDTKPSRFRVLFSQQWLEGAIVQPIDPTAKVNVKVNSVHNKQSRSGRAVAAVPSVMHIAILRKALATLSPLSAWCWPSTLSLSFRCCMVAMFS</sequence>
<evidence type="ECO:0000313" key="3">
    <source>
        <dbReference type="EMBL" id="GMF21087.1"/>
    </source>
</evidence>
<evidence type="ECO:0000313" key="4">
    <source>
        <dbReference type="Proteomes" id="UP001165083"/>
    </source>
</evidence>
<keyword evidence="4" id="KW-1185">Reference proteome</keyword>
<organism evidence="3 4">
    <name type="scientific">Phytophthora lilii</name>
    <dbReference type="NCBI Taxonomy" id="2077276"/>
    <lineage>
        <taxon>Eukaryota</taxon>
        <taxon>Sar</taxon>
        <taxon>Stramenopiles</taxon>
        <taxon>Oomycota</taxon>
        <taxon>Peronosporomycetes</taxon>
        <taxon>Peronosporales</taxon>
        <taxon>Peronosporaceae</taxon>
        <taxon>Phytophthora</taxon>
    </lineage>
</organism>
<keyword evidence="2" id="KW-1133">Transmembrane helix</keyword>
<feature type="transmembrane region" description="Helical" evidence="2">
    <location>
        <begin position="695"/>
        <end position="713"/>
    </location>
</feature>
<feature type="transmembrane region" description="Helical" evidence="2">
    <location>
        <begin position="725"/>
        <end position="747"/>
    </location>
</feature>
<accession>A0A9W6TXB4</accession>
<feature type="transmembrane region" description="Helical" evidence="2">
    <location>
        <begin position="625"/>
        <end position="647"/>
    </location>
</feature>
<dbReference type="OrthoDB" id="425534at2759"/>
<dbReference type="Gene3D" id="3.40.50.1820">
    <property type="entry name" value="alpha/beta hydrolase"/>
    <property type="match status" value="1"/>
</dbReference>
<dbReference type="SUPFAM" id="SSF53474">
    <property type="entry name" value="alpha/beta-Hydrolases"/>
    <property type="match status" value="1"/>
</dbReference>
<evidence type="ECO:0000256" key="1">
    <source>
        <dbReference type="ARBA" id="ARBA00008645"/>
    </source>
</evidence>
<name>A0A9W6TXB4_9STRA</name>
<feature type="transmembrane region" description="Helical" evidence="2">
    <location>
        <begin position="778"/>
        <end position="799"/>
    </location>
</feature>